<keyword evidence="3" id="KW-1185">Reference proteome</keyword>
<sequence length="428" mass="46572">MFHSQGIRPNLGSISASGVSIQNSLQHPPLPTGSLLYRKVHPDKSCGRWSDAHVRIARFIHVCQSLRPGSSHRDDRKHISPGTSFPTTPHSVVRPVARPAQPHPLNSRTVLNPNIAHHPPRLHSPQMLSGPRQWDSLVHPRPLNQPPISTANMNSGSTNTSVEDLEKNAFWNYMNNVMASLPPSELVPSHSVHGTEAMDLFWTSVLQRLGRSANSTIGKNNNNNAHLNLNNHPTNPNASNNCGKQPAQLYSTSSRTNSGLTSLSSEPTLPSADHIPLHGPRHAPSNPPMFPHPSNSLRHGSHSGPHVTPQLNHMDGNGIRLGLDMKRPRLEPTLGHCDQTAQTPFPLLQRLPHPNALSTSAPPHNKQDLLEAAARLLNGFHALPPVPTGGVMHQTNLGLNEPSGPDSLDKNRLKMGGVASNLAPIHRW</sequence>
<dbReference type="AlphaFoldDB" id="A0A183ALP6"/>
<feature type="compositionally biased region" description="Low complexity" evidence="1">
    <location>
        <begin position="220"/>
        <end position="241"/>
    </location>
</feature>
<proteinExistence type="predicted"/>
<evidence type="ECO:0000313" key="2">
    <source>
        <dbReference type="EMBL" id="VDP82251.1"/>
    </source>
</evidence>
<feature type="compositionally biased region" description="Polar residues" evidence="1">
    <location>
        <begin position="248"/>
        <end position="257"/>
    </location>
</feature>
<dbReference type="EMBL" id="UZAN01045217">
    <property type="protein sequence ID" value="VDP82251.1"/>
    <property type="molecule type" value="Genomic_DNA"/>
</dbReference>
<dbReference type="OrthoDB" id="6280453at2759"/>
<evidence type="ECO:0000313" key="4">
    <source>
        <dbReference type="WBParaSite" id="ECPE_0000790001-mRNA-1"/>
    </source>
</evidence>
<dbReference type="WBParaSite" id="ECPE_0000790001-mRNA-1">
    <property type="protein sequence ID" value="ECPE_0000790001-mRNA-1"/>
    <property type="gene ID" value="ECPE_0000790001"/>
</dbReference>
<organism evidence="4">
    <name type="scientific">Echinostoma caproni</name>
    <dbReference type="NCBI Taxonomy" id="27848"/>
    <lineage>
        <taxon>Eukaryota</taxon>
        <taxon>Metazoa</taxon>
        <taxon>Spiralia</taxon>
        <taxon>Lophotrochozoa</taxon>
        <taxon>Platyhelminthes</taxon>
        <taxon>Trematoda</taxon>
        <taxon>Digenea</taxon>
        <taxon>Plagiorchiida</taxon>
        <taxon>Echinostomata</taxon>
        <taxon>Echinostomatoidea</taxon>
        <taxon>Echinostomatidae</taxon>
        <taxon>Echinostoma</taxon>
    </lineage>
</organism>
<feature type="region of interest" description="Disordered" evidence="1">
    <location>
        <begin position="67"/>
        <end position="91"/>
    </location>
</feature>
<accession>A0A183ALP6</accession>
<reference evidence="4" key="1">
    <citation type="submission" date="2016-06" db="UniProtKB">
        <authorList>
            <consortium name="WormBaseParasite"/>
        </authorList>
    </citation>
    <scope>IDENTIFICATION</scope>
</reference>
<name>A0A183ALP6_9TREM</name>
<evidence type="ECO:0000256" key="1">
    <source>
        <dbReference type="SAM" id="MobiDB-lite"/>
    </source>
</evidence>
<feature type="region of interest" description="Disordered" evidence="1">
    <location>
        <begin position="216"/>
        <end position="316"/>
    </location>
</feature>
<feature type="compositionally biased region" description="Polar residues" evidence="1">
    <location>
        <begin position="81"/>
        <end position="90"/>
    </location>
</feature>
<protein>
    <submittedName>
        <fullName evidence="4">TORC_M domain-containing protein</fullName>
    </submittedName>
</protein>
<dbReference type="Proteomes" id="UP000272942">
    <property type="component" value="Unassembled WGS sequence"/>
</dbReference>
<feature type="compositionally biased region" description="Low complexity" evidence="1">
    <location>
        <begin position="258"/>
        <end position="271"/>
    </location>
</feature>
<evidence type="ECO:0000313" key="3">
    <source>
        <dbReference type="Proteomes" id="UP000272942"/>
    </source>
</evidence>
<gene>
    <name evidence="2" type="ORF">ECPE_LOCUS7881</name>
</gene>
<reference evidence="2 3" key="2">
    <citation type="submission" date="2018-11" db="EMBL/GenBank/DDBJ databases">
        <authorList>
            <consortium name="Pathogen Informatics"/>
        </authorList>
    </citation>
    <scope>NUCLEOTIDE SEQUENCE [LARGE SCALE GENOMIC DNA]</scope>
    <source>
        <strain evidence="2 3">Egypt</strain>
    </source>
</reference>